<evidence type="ECO:0000313" key="3">
    <source>
        <dbReference type="Proteomes" id="UP000002872"/>
    </source>
</evidence>
<proteinExistence type="predicted"/>
<dbReference type="InParanoid" id="I3EG11"/>
<feature type="transmembrane region" description="Helical" evidence="1">
    <location>
        <begin position="231"/>
        <end position="253"/>
    </location>
</feature>
<keyword evidence="1" id="KW-0812">Transmembrane</keyword>
<sequence>MHVGMKIIPKSTSILVGVIKYGVSAIQAAVVRALVHKHVEPVITDNIITPAIEYATNTNIFKTVATYVLTTIGAQGVCLSGAGTMDKIGAHITNTMNSSVLGMYYHAAKNSCSIFKSMFIILPLFLVMYYAISNTIIIRHIYKNKKNYATTISLGCGIALLGILGSYYYCFYKKQMLIHIFPALIRNLPFLLQMNIILFYIYGIVELNVLIRAITNQRQENENYLFNAFQAFLIGVSLIIITTYGISVGWVYFATIKPALLSFV</sequence>
<reference evidence="2" key="1">
    <citation type="submission" date="2011-01" db="EMBL/GenBank/DDBJ databases">
        <title>The Genome Sequence of Nematocida parisii strain ERTm3.</title>
        <authorList>
            <consortium name="The Broad Institute Genome Sequencing Platform"/>
            <consortium name="The Broad Institute Genome Sequencing Center for Infectious Disease"/>
            <person name="Cuomo C."/>
            <person name="Troemel E."/>
            <person name="Young S.K."/>
            <person name="Zeng Q."/>
            <person name="Gargeya S."/>
            <person name="Fitzgerald M."/>
            <person name="Haas B."/>
            <person name="Abouelleil A."/>
            <person name="Alvarado L."/>
            <person name="Arachchi H.M."/>
            <person name="Berlin A."/>
            <person name="Chapman S.B."/>
            <person name="Gearin G."/>
            <person name="Goldberg J."/>
            <person name="Griggs A."/>
            <person name="Gujja S."/>
            <person name="Hansen M."/>
            <person name="Heiman D."/>
            <person name="Howarth C."/>
            <person name="Larimer J."/>
            <person name="Lui A."/>
            <person name="MacDonald P.J.P."/>
            <person name="McCowen C."/>
            <person name="Montmayeur A."/>
            <person name="Murphy C."/>
            <person name="Neiman D."/>
            <person name="Pearson M."/>
            <person name="Priest M."/>
            <person name="Roberts A."/>
            <person name="Saif S."/>
            <person name="Shea T."/>
            <person name="Sisk P."/>
            <person name="Stolte C."/>
            <person name="Sykes S."/>
            <person name="Wortman J."/>
            <person name="Nusbaum C."/>
            <person name="Birren B."/>
        </authorList>
    </citation>
    <scope>NUCLEOTIDE SEQUENCE</scope>
    <source>
        <strain evidence="2">ERTm3</strain>
    </source>
</reference>
<protein>
    <submittedName>
        <fullName evidence="2">Uncharacterized protein</fullName>
    </submittedName>
</protein>
<keyword evidence="3" id="KW-1185">Reference proteome</keyword>
<feature type="transmembrane region" description="Helical" evidence="1">
    <location>
        <begin position="148"/>
        <end position="169"/>
    </location>
</feature>
<organism evidence="2 3">
    <name type="scientific">Nematocida parisii (strain ERTm3)</name>
    <name type="common">Nematode killer fungus</name>
    <dbReference type="NCBI Taxonomy" id="935791"/>
    <lineage>
        <taxon>Eukaryota</taxon>
        <taxon>Fungi</taxon>
        <taxon>Fungi incertae sedis</taxon>
        <taxon>Microsporidia</taxon>
        <taxon>Nematocida</taxon>
    </lineage>
</organism>
<gene>
    <name evidence="2" type="ORF">NEQG_01602</name>
</gene>
<keyword evidence="1" id="KW-0472">Membrane</keyword>
<name>I3EG11_NEMP3</name>
<accession>I3EG11</accession>
<feature type="transmembrane region" description="Helical" evidence="1">
    <location>
        <begin position="119"/>
        <end position="142"/>
    </location>
</feature>
<feature type="transmembrane region" description="Helical" evidence="1">
    <location>
        <begin position="190"/>
        <end position="211"/>
    </location>
</feature>
<dbReference type="OrthoDB" id="2189652at2759"/>
<dbReference type="AlphaFoldDB" id="I3EG11"/>
<evidence type="ECO:0000313" key="2">
    <source>
        <dbReference type="EMBL" id="EIJ88158.1"/>
    </source>
</evidence>
<dbReference type="OMA" id="HAMHAII"/>
<dbReference type="EMBL" id="GL870879">
    <property type="protein sequence ID" value="EIJ88158.1"/>
    <property type="molecule type" value="Genomic_DNA"/>
</dbReference>
<keyword evidence="1" id="KW-1133">Transmembrane helix</keyword>
<evidence type="ECO:0000256" key="1">
    <source>
        <dbReference type="SAM" id="Phobius"/>
    </source>
</evidence>
<dbReference type="VEuPathDB" id="MicrosporidiaDB:NEQG_01602"/>
<dbReference type="HOGENOM" id="CLU_1054077_0_0_1"/>
<dbReference type="Proteomes" id="UP000002872">
    <property type="component" value="Unassembled WGS sequence"/>
</dbReference>